<dbReference type="GO" id="GO:2000022">
    <property type="term" value="P:regulation of jasmonic acid mediated signaling pathway"/>
    <property type="evidence" value="ECO:0007669"/>
    <property type="project" value="UniProtKB-UniRule"/>
</dbReference>
<dbReference type="PANTHER" id="PTHR33077:SF155">
    <property type="entry name" value="PROTEIN TIFY 6B"/>
    <property type="match status" value="1"/>
</dbReference>
<protein>
    <recommendedName>
        <fullName evidence="6">Protein TIFY</fullName>
    </recommendedName>
    <alternativeName>
        <fullName evidence="6">Jasmonate ZIM domain-containing protein</fullName>
    </alternativeName>
</protein>
<keyword evidence="3" id="KW-0832">Ubl conjugation</keyword>
<sequence>MAAMACVAESDTSLAVHGWAMVSLALFWVFGKEVAYDYFGGGGPTMDWSFASRAAGAPALMSFRSAAAREETRELAFPNFSAFDGAKKQAVSHVLATQKSFGAESHGIPQYAAAVHGAHRGQPPPAHVLNGARVIPASSPFNPNNPVFRVQSSPNLPNVIGAGGGAFKQPPFAMSNAVAGSTVGVYGTRDVPKANTAQLTIFYAGSVNVFNNVSPEKAQELMFLASRGSLPSAPSTVARMPEAHIFAPAKVTVPEVSPTKPMILQKPQLVSSPVSAISKPISIVSQAASLPRSASSSNVDSTVTKSSGPLVVPPTSLSPSAQPETLATTTAAAIMPRAVPQARKASLARFLEKRKERVTTVAPYPSAKSPLESSDTIGSANDNKSSCTDIALSSNREESLSLGQPRTISFCEESPSTKLQI</sequence>
<dbReference type="InterPro" id="IPR010399">
    <property type="entry name" value="Tify_dom"/>
</dbReference>
<name>A0A6G1DT22_9ORYZ</name>
<feature type="compositionally biased region" description="Low complexity" evidence="7">
    <location>
        <begin position="306"/>
        <end position="320"/>
    </location>
</feature>
<reference evidence="9 10" key="1">
    <citation type="submission" date="2019-11" db="EMBL/GenBank/DDBJ databases">
        <title>Whole genome sequence of Oryza granulata.</title>
        <authorList>
            <person name="Li W."/>
        </authorList>
    </citation>
    <scope>NUCLEOTIDE SEQUENCE [LARGE SCALE GENOMIC DNA]</scope>
    <source>
        <strain evidence="10">cv. Menghai</strain>
        <tissue evidence="9">Leaf</tissue>
    </source>
</reference>
<evidence type="ECO:0000256" key="6">
    <source>
        <dbReference type="RuleBase" id="RU369065"/>
    </source>
</evidence>
<comment type="caution">
    <text evidence="9">The sequence shown here is derived from an EMBL/GenBank/DDBJ whole genome shotgun (WGS) entry which is preliminary data.</text>
</comment>
<dbReference type="GO" id="GO:0031347">
    <property type="term" value="P:regulation of defense response"/>
    <property type="evidence" value="ECO:0007669"/>
    <property type="project" value="UniProtKB-UniRule"/>
</dbReference>
<dbReference type="AlphaFoldDB" id="A0A6G1DT22"/>
<dbReference type="Pfam" id="PF06200">
    <property type="entry name" value="tify"/>
    <property type="match status" value="1"/>
</dbReference>
<evidence type="ECO:0000256" key="1">
    <source>
        <dbReference type="ARBA" id="ARBA00008614"/>
    </source>
</evidence>
<keyword evidence="6" id="KW-0539">Nucleus</keyword>
<evidence type="ECO:0000256" key="3">
    <source>
        <dbReference type="ARBA" id="ARBA00022843"/>
    </source>
</evidence>
<keyword evidence="10" id="KW-1185">Reference proteome</keyword>
<dbReference type="Proteomes" id="UP000479710">
    <property type="component" value="Unassembled WGS sequence"/>
</dbReference>
<keyword evidence="4" id="KW-0805">Transcription regulation</keyword>
<evidence type="ECO:0000256" key="7">
    <source>
        <dbReference type="SAM" id="MobiDB-lite"/>
    </source>
</evidence>
<feature type="compositionally biased region" description="Polar residues" evidence="7">
    <location>
        <begin position="371"/>
        <end position="394"/>
    </location>
</feature>
<feature type="domain" description="Tify" evidence="8">
    <location>
        <begin position="192"/>
        <end position="227"/>
    </location>
</feature>
<dbReference type="InterPro" id="IPR040390">
    <property type="entry name" value="TIFY/JAZ"/>
</dbReference>
<comment type="domain">
    <text evidence="6">The jas domain is required for interaction with COI1.</text>
</comment>
<dbReference type="EMBL" id="SPHZ02000006">
    <property type="protein sequence ID" value="KAF0915619.1"/>
    <property type="molecule type" value="Genomic_DNA"/>
</dbReference>
<feature type="compositionally biased region" description="Polar residues" evidence="7">
    <location>
        <begin position="293"/>
        <end position="305"/>
    </location>
</feature>
<organism evidence="9 10">
    <name type="scientific">Oryza meyeriana var. granulata</name>
    <dbReference type="NCBI Taxonomy" id="110450"/>
    <lineage>
        <taxon>Eukaryota</taxon>
        <taxon>Viridiplantae</taxon>
        <taxon>Streptophyta</taxon>
        <taxon>Embryophyta</taxon>
        <taxon>Tracheophyta</taxon>
        <taxon>Spermatophyta</taxon>
        <taxon>Magnoliopsida</taxon>
        <taxon>Liliopsida</taxon>
        <taxon>Poales</taxon>
        <taxon>Poaceae</taxon>
        <taxon>BOP clade</taxon>
        <taxon>Oryzoideae</taxon>
        <taxon>Oryzeae</taxon>
        <taxon>Oryzinae</taxon>
        <taxon>Oryza</taxon>
        <taxon>Oryza meyeriana</taxon>
    </lineage>
</organism>
<proteinExistence type="inferred from homology"/>
<accession>A0A6G1DT22</accession>
<evidence type="ECO:0000256" key="4">
    <source>
        <dbReference type="ARBA" id="ARBA00023015"/>
    </source>
</evidence>
<comment type="subcellular location">
    <subcellularLocation>
        <location evidence="6">Nucleus</location>
    </subcellularLocation>
</comment>
<gene>
    <name evidence="9" type="ORF">E2562_037472</name>
</gene>
<dbReference type="OrthoDB" id="1939212at2759"/>
<dbReference type="GO" id="GO:0009611">
    <property type="term" value="P:response to wounding"/>
    <property type="evidence" value="ECO:0007669"/>
    <property type="project" value="UniProtKB-UniRule"/>
</dbReference>
<feature type="region of interest" description="Disordered" evidence="7">
    <location>
        <begin position="361"/>
        <end position="421"/>
    </location>
</feature>
<evidence type="ECO:0000256" key="5">
    <source>
        <dbReference type="ARBA" id="ARBA00023163"/>
    </source>
</evidence>
<evidence type="ECO:0000259" key="8">
    <source>
        <dbReference type="PROSITE" id="PS51320"/>
    </source>
</evidence>
<dbReference type="PANTHER" id="PTHR33077">
    <property type="entry name" value="PROTEIN TIFY 4A-RELATED-RELATED"/>
    <property type="match status" value="1"/>
</dbReference>
<comment type="function">
    <text evidence="6">Repressor of jasmonate responses.</text>
</comment>
<keyword evidence="5" id="KW-0804">Transcription</keyword>
<dbReference type="GO" id="GO:0005634">
    <property type="term" value="C:nucleus"/>
    <property type="evidence" value="ECO:0007669"/>
    <property type="project" value="UniProtKB-SubCell"/>
</dbReference>
<evidence type="ECO:0000313" key="9">
    <source>
        <dbReference type="EMBL" id="KAF0915619.1"/>
    </source>
</evidence>
<dbReference type="Pfam" id="PF09425">
    <property type="entry name" value="Jas_motif"/>
    <property type="match status" value="1"/>
</dbReference>
<comment type="similarity">
    <text evidence="1 6">Belongs to the TIFY/JAZ family.</text>
</comment>
<keyword evidence="2 6" id="KW-1184">Jasmonic acid signaling pathway</keyword>
<dbReference type="PROSITE" id="PS51320">
    <property type="entry name" value="TIFY"/>
    <property type="match status" value="1"/>
</dbReference>
<dbReference type="InterPro" id="IPR018467">
    <property type="entry name" value="CCT_CS"/>
</dbReference>
<dbReference type="SMART" id="SM00979">
    <property type="entry name" value="TIFY"/>
    <property type="match status" value="1"/>
</dbReference>
<evidence type="ECO:0000256" key="2">
    <source>
        <dbReference type="ARBA" id="ARBA00022819"/>
    </source>
</evidence>
<feature type="region of interest" description="Disordered" evidence="7">
    <location>
        <begin position="293"/>
        <end position="323"/>
    </location>
</feature>
<evidence type="ECO:0000313" key="10">
    <source>
        <dbReference type="Proteomes" id="UP000479710"/>
    </source>
</evidence>